<dbReference type="GO" id="GO:0003735">
    <property type="term" value="F:structural constituent of ribosome"/>
    <property type="evidence" value="ECO:0007669"/>
    <property type="project" value="InterPro"/>
</dbReference>
<dbReference type="InterPro" id="IPR023574">
    <property type="entry name" value="Ribosomal_uL4_dom_sf"/>
</dbReference>
<dbReference type="NCBIfam" id="TIGR03953">
    <property type="entry name" value="rplD_bact"/>
    <property type="match status" value="1"/>
</dbReference>
<organism evidence="8">
    <name type="scientific">freshwater metagenome</name>
    <dbReference type="NCBI Taxonomy" id="449393"/>
    <lineage>
        <taxon>unclassified sequences</taxon>
        <taxon>metagenomes</taxon>
        <taxon>ecological metagenomes</taxon>
    </lineage>
</organism>
<dbReference type="HAMAP" id="MF_01328_B">
    <property type="entry name" value="Ribosomal_uL4_B"/>
    <property type="match status" value="1"/>
</dbReference>
<dbReference type="InterPro" id="IPR013005">
    <property type="entry name" value="Ribosomal_uL4-like"/>
</dbReference>
<evidence type="ECO:0000256" key="6">
    <source>
        <dbReference type="ARBA" id="ARBA00035462"/>
    </source>
</evidence>
<accession>A0A6J6D8U7</accession>
<dbReference type="PANTHER" id="PTHR10746:SF6">
    <property type="entry name" value="LARGE RIBOSOMAL SUBUNIT PROTEIN UL4M"/>
    <property type="match status" value="1"/>
</dbReference>
<dbReference type="InterPro" id="IPR002136">
    <property type="entry name" value="Ribosomal_uL4"/>
</dbReference>
<keyword evidence="3" id="KW-0694">RNA-binding</keyword>
<dbReference type="Gene3D" id="3.40.1370.10">
    <property type="match status" value="1"/>
</dbReference>
<sequence>MMSLSVDIKDISGKSAGKFSLPAEIFDVQVNVPLIHQVVTAQLAAARQGSHKAKNRGEVSGGGKKPFKQKGTGRARQGSTRSPNQRHGGVAHGPVPRSYDQRTPKKMIKAALAGVLSDRQRHDRIHIVDGITKAENTKGTLAAVKQFTDRKRALVVLSRTEESAWLKLRNVDGLHLIASDQLNAYDVVVADDVVFSHDAIKEFVAGPTKGNTVTAVARESEVGVSA</sequence>
<evidence type="ECO:0000256" key="5">
    <source>
        <dbReference type="ARBA" id="ARBA00023274"/>
    </source>
</evidence>
<dbReference type="GO" id="GO:1990904">
    <property type="term" value="C:ribonucleoprotein complex"/>
    <property type="evidence" value="ECO:0007669"/>
    <property type="project" value="UniProtKB-KW"/>
</dbReference>
<dbReference type="AlphaFoldDB" id="A0A6J6D8U7"/>
<evidence type="ECO:0000256" key="7">
    <source>
        <dbReference type="SAM" id="MobiDB-lite"/>
    </source>
</evidence>
<dbReference type="GO" id="GO:0006412">
    <property type="term" value="P:translation"/>
    <property type="evidence" value="ECO:0007669"/>
    <property type="project" value="InterPro"/>
</dbReference>
<protein>
    <recommendedName>
        <fullName evidence="6">50S ribosomal protein L4</fullName>
    </recommendedName>
</protein>
<keyword evidence="5" id="KW-0687">Ribonucleoprotein</keyword>
<gene>
    <name evidence="8" type="ORF">UFOPK1650_00124</name>
</gene>
<dbReference type="GO" id="GO:0019843">
    <property type="term" value="F:rRNA binding"/>
    <property type="evidence" value="ECO:0007669"/>
    <property type="project" value="UniProtKB-KW"/>
</dbReference>
<dbReference type="EMBL" id="CAEZTJ010000007">
    <property type="protein sequence ID" value="CAB4560282.1"/>
    <property type="molecule type" value="Genomic_DNA"/>
</dbReference>
<comment type="similarity">
    <text evidence="1">Belongs to the universal ribosomal protein uL4 family.</text>
</comment>
<reference evidence="8" key="1">
    <citation type="submission" date="2020-05" db="EMBL/GenBank/DDBJ databases">
        <authorList>
            <person name="Chiriac C."/>
            <person name="Salcher M."/>
            <person name="Ghai R."/>
            <person name="Kavagutti S V."/>
        </authorList>
    </citation>
    <scope>NUCLEOTIDE SEQUENCE</scope>
</reference>
<keyword evidence="4" id="KW-0689">Ribosomal protein</keyword>
<dbReference type="SUPFAM" id="SSF52166">
    <property type="entry name" value="Ribosomal protein L4"/>
    <property type="match status" value="1"/>
</dbReference>
<dbReference type="PANTHER" id="PTHR10746">
    <property type="entry name" value="50S RIBOSOMAL PROTEIN L4"/>
    <property type="match status" value="1"/>
</dbReference>
<evidence type="ECO:0000256" key="2">
    <source>
        <dbReference type="ARBA" id="ARBA00022730"/>
    </source>
</evidence>
<dbReference type="Pfam" id="PF00573">
    <property type="entry name" value="Ribosomal_L4"/>
    <property type="match status" value="1"/>
</dbReference>
<keyword evidence="2" id="KW-0699">rRNA-binding</keyword>
<feature type="region of interest" description="Disordered" evidence="7">
    <location>
        <begin position="46"/>
        <end position="100"/>
    </location>
</feature>
<name>A0A6J6D8U7_9ZZZZ</name>
<evidence type="ECO:0000313" key="8">
    <source>
        <dbReference type="EMBL" id="CAB4560282.1"/>
    </source>
</evidence>
<evidence type="ECO:0000256" key="1">
    <source>
        <dbReference type="ARBA" id="ARBA00010528"/>
    </source>
</evidence>
<evidence type="ECO:0000256" key="4">
    <source>
        <dbReference type="ARBA" id="ARBA00022980"/>
    </source>
</evidence>
<dbReference type="GO" id="GO:0005840">
    <property type="term" value="C:ribosome"/>
    <property type="evidence" value="ECO:0007669"/>
    <property type="project" value="UniProtKB-KW"/>
</dbReference>
<dbReference type="FunFam" id="3.40.1370.10:FF:000004">
    <property type="entry name" value="50S ribosomal protein L4"/>
    <property type="match status" value="1"/>
</dbReference>
<proteinExistence type="inferred from homology"/>
<evidence type="ECO:0000256" key="3">
    <source>
        <dbReference type="ARBA" id="ARBA00022884"/>
    </source>
</evidence>